<feature type="domain" description="Flavin reductase like" evidence="2">
    <location>
        <begin position="20"/>
        <end position="163"/>
    </location>
</feature>
<dbReference type="KEGG" id="sus:Acid_5167"/>
<dbReference type="STRING" id="234267.Acid_5167"/>
<dbReference type="AlphaFoldDB" id="Q01W45"/>
<evidence type="ECO:0000313" key="3">
    <source>
        <dbReference type="EMBL" id="ABJ86120.1"/>
    </source>
</evidence>
<evidence type="ECO:0000256" key="1">
    <source>
        <dbReference type="ARBA" id="ARBA00023002"/>
    </source>
</evidence>
<dbReference type="Pfam" id="PF01613">
    <property type="entry name" value="Flavin_Reduct"/>
    <property type="match status" value="1"/>
</dbReference>
<dbReference type="SUPFAM" id="SSF50475">
    <property type="entry name" value="FMN-binding split barrel"/>
    <property type="match status" value="1"/>
</dbReference>
<protein>
    <submittedName>
        <fullName evidence="3">Flavin reductase domain protein, FMN-binding</fullName>
    </submittedName>
</protein>
<dbReference type="InterPro" id="IPR050268">
    <property type="entry name" value="NADH-dep_flavin_reductase"/>
</dbReference>
<proteinExistence type="predicted"/>
<dbReference type="OrthoDB" id="9792858at2"/>
<dbReference type="HOGENOM" id="CLU_059021_1_0_0"/>
<dbReference type="GO" id="GO:0042602">
    <property type="term" value="F:riboflavin reductase (NADPH) activity"/>
    <property type="evidence" value="ECO:0007669"/>
    <property type="project" value="TreeGrafter"/>
</dbReference>
<organism evidence="3">
    <name type="scientific">Solibacter usitatus (strain Ellin6076)</name>
    <dbReference type="NCBI Taxonomy" id="234267"/>
    <lineage>
        <taxon>Bacteria</taxon>
        <taxon>Pseudomonadati</taxon>
        <taxon>Acidobacteriota</taxon>
        <taxon>Terriglobia</taxon>
        <taxon>Bryobacterales</taxon>
        <taxon>Solibacteraceae</taxon>
        <taxon>Candidatus Solibacter</taxon>
    </lineage>
</organism>
<dbReference type="Gene3D" id="2.30.110.10">
    <property type="entry name" value="Electron Transport, Fmn-binding Protein, Chain A"/>
    <property type="match status" value="1"/>
</dbReference>
<evidence type="ECO:0000259" key="2">
    <source>
        <dbReference type="SMART" id="SM00903"/>
    </source>
</evidence>
<reference evidence="3" key="1">
    <citation type="submission" date="2006-10" db="EMBL/GenBank/DDBJ databases">
        <title>Complete sequence of Solibacter usitatus Ellin6076.</title>
        <authorList>
            <consortium name="US DOE Joint Genome Institute"/>
            <person name="Copeland A."/>
            <person name="Lucas S."/>
            <person name="Lapidus A."/>
            <person name="Barry K."/>
            <person name="Detter J.C."/>
            <person name="Glavina del Rio T."/>
            <person name="Hammon N."/>
            <person name="Israni S."/>
            <person name="Dalin E."/>
            <person name="Tice H."/>
            <person name="Pitluck S."/>
            <person name="Thompson L.S."/>
            <person name="Brettin T."/>
            <person name="Bruce D."/>
            <person name="Han C."/>
            <person name="Tapia R."/>
            <person name="Gilna P."/>
            <person name="Schmutz J."/>
            <person name="Larimer F."/>
            <person name="Land M."/>
            <person name="Hauser L."/>
            <person name="Kyrpides N."/>
            <person name="Mikhailova N."/>
            <person name="Janssen P.H."/>
            <person name="Kuske C.R."/>
            <person name="Richardson P."/>
        </authorList>
    </citation>
    <scope>NUCLEOTIDE SEQUENCE</scope>
    <source>
        <strain evidence="3">Ellin6076</strain>
    </source>
</reference>
<dbReference type="InterPro" id="IPR002563">
    <property type="entry name" value="Flavin_Rdtase-like_dom"/>
</dbReference>
<dbReference type="SMART" id="SM00903">
    <property type="entry name" value="Flavin_Reduct"/>
    <property type="match status" value="1"/>
</dbReference>
<dbReference type="InterPro" id="IPR012349">
    <property type="entry name" value="Split_barrel_FMN-bd"/>
</dbReference>
<name>Q01W45_SOLUE</name>
<sequence length="164" mass="17995">MSSETDRHRPVTSEEFRRACGRFATGVSIASVLDRGGAPHGLTVNSFSSVSLEPPLVLISLGHQVSVINQFRAAKSFAINVLAAEQQPLSDRFARKGHDRFDGLEWRRGVTGVPLLPGVLAAIECDVYKIIPLGDHDLFIGEVMHVTVREGNPLLYFASSYRHL</sequence>
<dbReference type="EMBL" id="CP000473">
    <property type="protein sequence ID" value="ABJ86120.1"/>
    <property type="molecule type" value="Genomic_DNA"/>
</dbReference>
<dbReference type="PANTHER" id="PTHR30466">
    <property type="entry name" value="FLAVIN REDUCTASE"/>
    <property type="match status" value="1"/>
</dbReference>
<dbReference type="InParanoid" id="Q01W45"/>
<dbReference type="PANTHER" id="PTHR30466:SF1">
    <property type="entry name" value="FMN REDUCTASE (NADH) RUTF"/>
    <property type="match status" value="1"/>
</dbReference>
<gene>
    <name evidence="3" type="ordered locus">Acid_5167</name>
</gene>
<dbReference type="GO" id="GO:0010181">
    <property type="term" value="F:FMN binding"/>
    <property type="evidence" value="ECO:0007669"/>
    <property type="project" value="InterPro"/>
</dbReference>
<dbReference type="eggNOG" id="COG1853">
    <property type="taxonomic scope" value="Bacteria"/>
</dbReference>
<keyword evidence="1" id="KW-0560">Oxidoreductase</keyword>
<dbReference type="FunCoup" id="Q01W45">
    <property type="interactions" value="38"/>
</dbReference>
<accession>Q01W45</accession>